<evidence type="ECO:0000256" key="5">
    <source>
        <dbReference type="ARBA" id="ARBA00022989"/>
    </source>
</evidence>
<evidence type="ECO:0000256" key="7">
    <source>
        <dbReference type="SAM" id="Phobius"/>
    </source>
</evidence>
<evidence type="ECO:0000313" key="9">
    <source>
        <dbReference type="EMBL" id="RVD76926.1"/>
    </source>
</evidence>
<feature type="transmembrane region" description="Helical" evidence="7">
    <location>
        <begin position="313"/>
        <end position="330"/>
    </location>
</feature>
<dbReference type="PANTHER" id="PTHR23517:SF2">
    <property type="entry name" value="MULTIDRUG RESISTANCE PROTEIN MDTH"/>
    <property type="match status" value="1"/>
</dbReference>
<comment type="subcellular location">
    <subcellularLocation>
        <location evidence="1">Cell membrane</location>
        <topology evidence="1">Multi-pass membrane protein</topology>
    </subcellularLocation>
</comment>
<dbReference type="GO" id="GO:0005886">
    <property type="term" value="C:plasma membrane"/>
    <property type="evidence" value="ECO:0007669"/>
    <property type="project" value="UniProtKB-SubCell"/>
</dbReference>
<dbReference type="Pfam" id="PF07690">
    <property type="entry name" value="MFS_1"/>
    <property type="match status" value="1"/>
</dbReference>
<dbReference type="SUPFAM" id="SSF103473">
    <property type="entry name" value="MFS general substrate transporter"/>
    <property type="match status" value="1"/>
</dbReference>
<dbReference type="Proteomes" id="UP000288002">
    <property type="component" value="Unassembled WGS sequence"/>
</dbReference>
<feature type="transmembrane region" description="Helical" evidence="7">
    <location>
        <begin position="217"/>
        <end position="239"/>
    </location>
</feature>
<evidence type="ECO:0000256" key="3">
    <source>
        <dbReference type="ARBA" id="ARBA00022475"/>
    </source>
</evidence>
<organism evidence="9 10">
    <name type="scientific">Pseudomonas koreensis</name>
    <dbReference type="NCBI Taxonomy" id="198620"/>
    <lineage>
        <taxon>Bacteria</taxon>
        <taxon>Pseudomonadati</taxon>
        <taxon>Pseudomonadota</taxon>
        <taxon>Gammaproteobacteria</taxon>
        <taxon>Pseudomonadales</taxon>
        <taxon>Pseudomonadaceae</taxon>
        <taxon>Pseudomonas</taxon>
    </lineage>
</organism>
<keyword evidence="4 7" id="KW-0812">Transmembrane</keyword>
<feature type="domain" description="Major facilitator superfamily (MFS) profile" evidence="8">
    <location>
        <begin position="18"/>
        <end position="396"/>
    </location>
</feature>
<accession>A0AA94EMD4</accession>
<evidence type="ECO:0000256" key="4">
    <source>
        <dbReference type="ARBA" id="ARBA00022692"/>
    </source>
</evidence>
<evidence type="ECO:0000256" key="1">
    <source>
        <dbReference type="ARBA" id="ARBA00004651"/>
    </source>
</evidence>
<evidence type="ECO:0000313" key="10">
    <source>
        <dbReference type="Proteomes" id="UP000288002"/>
    </source>
</evidence>
<keyword evidence="5 7" id="KW-1133">Transmembrane helix</keyword>
<feature type="transmembrane region" description="Helical" evidence="7">
    <location>
        <begin position="372"/>
        <end position="391"/>
    </location>
</feature>
<dbReference type="InterPro" id="IPR011701">
    <property type="entry name" value="MFS"/>
</dbReference>
<keyword evidence="3" id="KW-1003">Cell membrane</keyword>
<feature type="transmembrane region" description="Helical" evidence="7">
    <location>
        <begin position="342"/>
        <end position="360"/>
    </location>
</feature>
<evidence type="ECO:0000256" key="2">
    <source>
        <dbReference type="ARBA" id="ARBA00022448"/>
    </source>
</evidence>
<evidence type="ECO:0000259" key="8">
    <source>
        <dbReference type="PROSITE" id="PS50850"/>
    </source>
</evidence>
<dbReference type="EMBL" id="MKWS01000009">
    <property type="protein sequence ID" value="RVD76926.1"/>
    <property type="molecule type" value="Genomic_DNA"/>
</dbReference>
<proteinExistence type="predicted"/>
<dbReference type="PROSITE" id="PS50850">
    <property type="entry name" value="MFS"/>
    <property type="match status" value="1"/>
</dbReference>
<comment type="caution">
    <text evidence="9">The sequence shown here is derived from an EMBL/GenBank/DDBJ whole genome shotgun (WGS) entry which is preliminary data.</text>
</comment>
<sequence>MTRNLVHLLRPNGYFSLMAWVLAALLFINRLSSMVKLFMALYLRQELGLAIETVGWLLSAYGGGLLIGSMLGGLLSDHVRTARLTAALFFVSVWVLILLGLVTQVPLLAALLLLSGAVDGAIRTLHQRLIMEYCEPAQRSRAQALSRVARNLGMAAAGIAGGVLAQTDFRWVFFGSAAMTLLALLWFVRTTWRRAVLEPDEVAEAGTGTGAPLRDTAFLWLLGAAVLLGMAFDTVYSTLGNYLRDYYHLSTEAIGWQFGLNAMLVVALQIPLTHWGERWGARRQLLAGCVLLAVGLGMLPFGSGLFYVCLSTVIWTLGEAFFMPPMNVLVMQHAQGGKSGQYFGLFFMSWSASALLSPVLSGQLYGHFGGHSVWLASASLALLTLPLIYLATRSATQAKAKALTASKNASSLS</sequence>
<protein>
    <submittedName>
        <fullName evidence="9">Major Facilitator Superfamily</fullName>
    </submittedName>
</protein>
<dbReference type="Gene3D" id="1.20.1250.20">
    <property type="entry name" value="MFS general substrate transporter like domains"/>
    <property type="match status" value="1"/>
</dbReference>
<keyword evidence="6 7" id="KW-0472">Membrane</keyword>
<gene>
    <name evidence="9" type="ORF">A9HBioS_2949</name>
</gene>
<name>A0AA94EMD4_9PSED</name>
<feature type="transmembrane region" description="Helical" evidence="7">
    <location>
        <begin position="254"/>
        <end position="273"/>
    </location>
</feature>
<dbReference type="RefSeq" id="WP_127649827.1">
    <property type="nucleotide sequence ID" value="NZ_MKWS01000009.1"/>
</dbReference>
<dbReference type="InterPro" id="IPR050171">
    <property type="entry name" value="MFS_Transporters"/>
</dbReference>
<dbReference type="InterPro" id="IPR020846">
    <property type="entry name" value="MFS_dom"/>
</dbReference>
<reference evidence="9 10" key="1">
    <citation type="submission" date="2016-10" db="EMBL/GenBank/DDBJ databases">
        <title>Search of new enzymes for the oxidation of sulfur compounds.</title>
        <authorList>
            <person name="Novo A."/>
            <person name="Moreira I.S."/>
            <person name="Castro P.M."/>
        </authorList>
    </citation>
    <scope>NUCLEOTIDE SEQUENCE [LARGE SCALE GENOMIC DNA]</scope>
    <source>
        <strain evidence="9 10">A9</strain>
    </source>
</reference>
<feature type="transmembrane region" description="Helical" evidence="7">
    <location>
        <begin position="285"/>
        <end position="307"/>
    </location>
</feature>
<dbReference type="AlphaFoldDB" id="A0AA94EMD4"/>
<dbReference type="PANTHER" id="PTHR23517">
    <property type="entry name" value="RESISTANCE PROTEIN MDTM, PUTATIVE-RELATED-RELATED"/>
    <property type="match status" value="1"/>
</dbReference>
<evidence type="ECO:0000256" key="6">
    <source>
        <dbReference type="ARBA" id="ARBA00023136"/>
    </source>
</evidence>
<feature type="transmembrane region" description="Helical" evidence="7">
    <location>
        <begin position="87"/>
        <end position="114"/>
    </location>
</feature>
<feature type="transmembrane region" description="Helical" evidence="7">
    <location>
        <begin position="53"/>
        <end position="75"/>
    </location>
</feature>
<feature type="transmembrane region" description="Helical" evidence="7">
    <location>
        <begin position="12"/>
        <end position="32"/>
    </location>
</feature>
<dbReference type="InterPro" id="IPR036259">
    <property type="entry name" value="MFS_trans_sf"/>
</dbReference>
<dbReference type="GO" id="GO:0022857">
    <property type="term" value="F:transmembrane transporter activity"/>
    <property type="evidence" value="ECO:0007669"/>
    <property type="project" value="InterPro"/>
</dbReference>
<keyword evidence="2" id="KW-0813">Transport</keyword>
<feature type="transmembrane region" description="Helical" evidence="7">
    <location>
        <begin position="171"/>
        <end position="188"/>
    </location>
</feature>